<gene>
    <name evidence="1" type="ORF">LCGC14_1825640</name>
</gene>
<protein>
    <recommendedName>
        <fullName evidence="2">OBG-type G domain-containing protein</fullName>
    </recommendedName>
</protein>
<evidence type="ECO:0000313" key="1">
    <source>
        <dbReference type="EMBL" id="KKL98315.1"/>
    </source>
</evidence>
<dbReference type="EMBL" id="LAZR01017953">
    <property type="protein sequence ID" value="KKL98315.1"/>
    <property type="molecule type" value="Genomic_DNA"/>
</dbReference>
<sequence>MFDELISVWGNHLIKEIPLYIIMNKQDLPNLVDINFIRTILRKNNLKIKSKYPPIYATCALLKKTQNIKIIFQEIFNKL</sequence>
<dbReference type="AlphaFoldDB" id="A0A0F9IX98"/>
<dbReference type="InterPro" id="IPR027417">
    <property type="entry name" value="P-loop_NTPase"/>
</dbReference>
<organism evidence="1">
    <name type="scientific">marine sediment metagenome</name>
    <dbReference type="NCBI Taxonomy" id="412755"/>
    <lineage>
        <taxon>unclassified sequences</taxon>
        <taxon>metagenomes</taxon>
        <taxon>ecological metagenomes</taxon>
    </lineage>
</organism>
<dbReference type="SUPFAM" id="SSF52540">
    <property type="entry name" value="P-loop containing nucleoside triphosphate hydrolases"/>
    <property type="match status" value="1"/>
</dbReference>
<proteinExistence type="predicted"/>
<name>A0A0F9IX98_9ZZZZ</name>
<accession>A0A0F9IX98</accession>
<comment type="caution">
    <text evidence="1">The sequence shown here is derived from an EMBL/GenBank/DDBJ whole genome shotgun (WGS) entry which is preliminary data.</text>
</comment>
<evidence type="ECO:0008006" key="2">
    <source>
        <dbReference type="Google" id="ProtNLM"/>
    </source>
</evidence>
<reference evidence="1" key="1">
    <citation type="journal article" date="2015" name="Nature">
        <title>Complex archaea that bridge the gap between prokaryotes and eukaryotes.</title>
        <authorList>
            <person name="Spang A."/>
            <person name="Saw J.H."/>
            <person name="Jorgensen S.L."/>
            <person name="Zaremba-Niedzwiedzka K."/>
            <person name="Martijn J."/>
            <person name="Lind A.E."/>
            <person name="van Eijk R."/>
            <person name="Schleper C."/>
            <person name="Guy L."/>
            <person name="Ettema T.J."/>
        </authorList>
    </citation>
    <scope>NUCLEOTIDE SEQUENCE</scope>
</reference>
<dbReference type="Gene3D" id="3.40.50.300">
    <property type="entry name" value="P-loop containing nucleotide triphosphate hydrolases"/>
    <property type="match status" value="1"/>
</dbReference>